<proteinExistence type="predicted"/>
<protein>
    <submittedName>
        <fullName evidence="1">Uncharacterized protein</fullName>
    </submittedName>
</protein>
<accession>A0AAV7JTX4</accession>
<evidence type="ECO:0000313" key="2">
    <source>
        <dbReference type="Proteomes" id="UP001165289"/>
    </source>
</evidence>
<organism evidence="1 2">
    <name type="scientific">Oopsacas minuta</name>
    <dbReference type="NCBI Taxonomy" id="111878"/>
    <lineage>
        <taxon>Eukaryota</taxon>
        <taxon>Metazoa</taxon>
        <taxon>Porifera</taxon>
        <taxon>Hexactinellida</taxon>
        <taxon>Hexasterophora</taxon>
        <taxon>Lyssacinosida</taxon>
        <taxon>Leucopsacidae</taxon>
        <taxon>Oopsacas</taxon>
    </lineage>
</organism>
<dbReference type="SUPFAM" id="SSF52058">
    <property type="entry name" value="L domain-like"/>
    <property type="match status" value="1"/>
</dbReference>
<dbReference type="AlphaFoldDB" id="A0AAV7JTX4"/>
<evidence type="ECO:0000313" key="1">
    <source>
        <dbReference type="EMBL" id="KAI6652383.1"/>
    </source>
</evidence>
<reference evidence="1 2" key="1">
    <citation type="journal article" date="2023" name="BMC Biol.">
        <title>The compact genome of the sponge Oopsacas minuta (Hexactinellida) is lacking key metazoan core genes.</title>
        <authorList>
            <person name="Santini S."/>
            <person name="Schenkelaars Q."/>
            <person name="Jourda C."/>
            <person name="Duchesne M."/>
            <person name="Belahbib H."/>
            <person name="Rocher C."/>
            <person name="Selva M."/>
            <person name="Riesgo A."/>
            <person name="Vervoort M."/>
            <person name="Leys S.P."/>
            <person name="Kodjabachian L."/>
            <person name="Le Bivic A."/>
            <person name="Borchiellini C."/>
            <person name="Claverie J.M."/>
            <person name="Renard E."/>
        </authorList>
    </citation>
    <scope>NUCLEOTIDE SEQUENCE [LARGE SCALE GENOMIC DNA]</scope>
    <source>
        <strain evidence="1">SPO-2</strain>
    </source>
</reference>
<comment type="caution">
    <text evidence="1">The sequence shown here is derived from an EMBL/GenBank/DDBJ whole genome shotgun (WGS) entry which is preliminary data.</text>
</comment>
<dbReference type="EMBL" id="JAKMXF010000299">
    <property type="protein sequence ID" value="KAI6652383.1"/>
    <property type="molecule type" value="Genomic_DNA"/>
</dbReference>
<sequence length="123" mass="13896">MLDIPAGVSSLHVYVYGKNELIFKNTEPDIQFVYFDGDSTLTVTEDFLIGLNNLRLILMSGMAINGFPMFNSTSLTDVDISDLKLPSLITIDSSMLNLPQLTFLRPTSNIEWYKFAVMHLKTR</sequence>
<gene>
    <name evidence="1" type="ORF">LOD99_7397</name>
</gene>
<dbReference type="Proteomes" id="UP001165289">
    <property type="component" value="Unassembled WGS sequence"/>
</dbReference>
<name>A0AAV7JTX4_9METZ</name>
<keyword evidence="2" id="KW-1185">Reference proteome</keyword>